<protein>
    <recommendedName>
        <fullName evidence="4">Large ribosomal subunit protein uL15</fullName>
    </recommendedName>
</protein>
<dbReference type="InterPro" id="IPR005749">
    <property type="entry name" value="Ribosomal_uL15_bac-type"/>
</dbReference>
<dbReference type="EMBL" id="QOQF01000010">
    <property type="protein sequence ID" value="RCL77307.1"/>
    <property type="molecule type" value="Genomic_DNA"/>
</dbReference>
<feature type="domain" description="Large ribosomal subunit protein uL15/eL18" evidence="7">
    <location>
        <begin position="76"/>
        <end position="149"/>
    </location>
</feature>
<dbReference type="GO" id="GO:0019843">
    <property type="term" value="F:rRNA binding"/>
    <property type="evidence" value="ECO:0007669"/>
    <property type="project" value="UniProtKB-UniRule"/>
</dbReference>
<evidence type="ECO:0000256" key="2">
    <source>
        <dbReference type="ARBA" id="ARBA00022980"/>
    </source>
</evidence>
<dbReference type="PANTHER" id="PTHR12934">
    <property type="entry name" value="50S RIBOSOMAL PROTEIN L15"/>
    <property type="match status" value="1"/>
</dbReference>
<feature type="compositionally biased region" description="Basic and acidic residues" evidence="6">
    <location>
        <begin position="1"/>
        <end position="11"/>
    </location>
</feature>
<dbReference type="Proteomes" id="UP000252132">
    <property type="component" value="Unassembled WGS sequence"/>
</dbReference>
<dbReference type="InterPro" id="IPR030878">
    <property type="entry name" value="Ribosomal_uL15"/>
</dbReference>
<proteinExistence type="inferred from homology"/>
<feature type="region of interest" description="Disordered" evidence="6">
    <location>
        <begin position="1"/>
        <end position="52"/>
    </location>
</feature>
<evidence type="ECO:0000313" key="9">
    <source>
        <dbReference type="Proteomes" id="UP000252132"/>
    </source>
</evidence>
<keyword evidence="4" id="KW-0699">rRNA-binding</keyword>
<dbReference type="Gene3D" id="3.100.10.10">
    <property type="match status" value="1"/>
</dbReference>
<dbReference type="InterPro" id="IPR036227">
    <property type="entry name" value="Ribosomal_uL15/eL18_sf"/>
</dbReference>
<dbReference type="AlphaFoldDB" id="A0A368DZP4"/>
<evidence type="ECO:0000313" key="8">
    <source>
        <dbReference type="EMBL" id="RCL77307.1"/>
    </source>
</evidence>
<dbReference type="GO" id="GO:0006412">
    <property type="term" value="P:translation"/>
    <property type="evidence" value="ECO:0007669"/>
    <property type="project" value="UniProtKB-UniRule"/>
</dbReference>
<dbReference type="GO" id="GO:0003735">
    <property type="term" value="F:structural constituent of ribosome"/>
    <property type="evidence" value="ECO:0007669"/>
    <property type="project" value="InterPro"/>
</dbReference>
<feature type="compositionally biased region" description="Acidic residues" evidence="6">
    <location>
        <begin position="179"/>
        <end position="207"/>
    </location>
</feature>
<dbReference type="InterPro" id="IPR001196">
    <property type="entry name" value="Ribosomal_uL15_CS"/>
</dbReference>
<dbReference type="PROSITE" id="PS00475">
    <property type="entry name" value="RIBOSOMAL_L15"/>
    <property type="match status" value="1"/>
</dbReference>
<comment type="similarity">
    <text evidence="1 4 5">Belongs to the universal ribosomal protein uL15 family.</text>
</comment>
<gene>
    <name evidence="4" type="primary">rplO</name>
    <name evidence="8" type="ORF">DBW69_03880</name>
</gene>
<dbReference type="PANTHER" id="PTHR12934:SF11">
    <property type="entry name" value="LARGE RIBOSOMAL SUBUNIT PROTEIN UL15M"/>
    <property type="match status" value="1"/>
</dbReference>
<organism evidence="8 9">
    <name type="scientific">PS1 clade bacterium</name>
    <dbReference type="NCBI Taxonomy" id="2175152"/>
    <lineage>
        <taxon>Bacteria</taxon>
        <taxon>Pseudomonadati</taxon>
        <taxon>Pseudomonadota</taxon>
        <taxon>Alphaproteobacteria</taxon>
        <taxon>PS1 clade</taxon>
    </lineage>
</organism>
<evidence type="ECO:0000256" key="6">
    <source>
        <dbReference type="SAM" id="MobiDB-lite"/>
    </source>
</evidence>
<dbReference type="Pfam" id="PF00828">
    <property type="entry name" value="Ribosomal_L27A"/>
    <property type="match status" value="1"/>
</dbReference>
<dbReference type="HAMAP" id="MF_01341">
    <property type="entry name" value="Ribosomal_uL15"/>
    <property type="match status" value="1"/>
</dbReference>
<dbReference type="SUPFAM" id="SSF52080">
    <property type="entry name" value="Ribosomal proteins L15p and L18e"/>
    <property type="match status" value="1"/>
</dbReference>
<dbReference type="NCBIfam" id="TIGR01071">
    <property type="entry name" value="rplO_bact"/>
    <property type="match status" value="1"/>
</dbReference>
<comment type="function">
    <text evidence="4">Binds to the 23S rRNA.</text>
</comment>
<comment type="subunit">
    <text evidence="4">Part of the 50S ribosomal subunit.</text>
</comment>
<dbReference type="InterPro" id="IPR021131">
    <property type="entry name" value="Ribosomal_uL15/eL18"/>
</dbReference>
<keyword evidence="3 4" id="KW-0687">Ribonucleoprotein</keyword>
<evidence type="ECO:0000259" key="7">
    <source>
        <dbReference type="Pfam" id="PF00828"/>
    </source>
</evidence>
<sequence>MRLNELRDNQGARKTRVRVGRGTSSGKGKTAGRGVKGQKSRSGVSIKGFEGGQMPLHMRLPKRGFNVPNPKKLNAVNLGRLQQALDAGKLNASDAVNTASLKSAGVIRRELDGVRIIGNGELKTKLDFEVFGVSASAREAIEKLGGKITVLAPAPSEGEDDAKAEKKAKKKATKKAEADVEETAAEEEAPAEETASDDADTEDNQSE</sequence>
<evidence type="ECO:0000256" key="4">
    <source>
        <dbReference type="HAMAP-Rule" id="MF_01341"/>
    </source>
</evidence>
<comment type="caution">
    <text evidence="8">The sequence shown here is derived from an EMBL/GenBank/DDBJ whole genome shotgun (WGS) entry which is preliminary data.</text>
</comment>
<evidence type="ECO:0000256" key="1">
    <source>
        <dbReference type="ARBA" id="ARBA00007320"/>
    </source>
</evidence>
<keyword evidence="2 4" id="KW-0689">Ribosomal protein</keyword>
<feature type="region of interest" description="Disordered" evidence="6">
    <location>
        <begin position="152"/>
        <end position="207"/>
    </location>
</feature>
<dbReference type="GO" id="GO:0022625">
    <property type="term" value="C:cytosolic large ribosomal subunit"/>
    <property type="evidence" value="ECO:0007669"/>
    <property type="project" value="TreeGrafter"/>
</dbReference>
<feature type="compositionally biased region" description="Gly residues" evidence="6">
    <location>
        <begin position="23"/>
        <end position="35"/>
    </location>
</feature>
<accession>A0A368DZP4</accession>
<evidence type="ECO:0000256" key="5">
    <source>
        <dbReference type="RuleBase" id="RU003888"/>
    </source>
</evidence>
<keyword evidence="4" id="KW-0694">RNA-binding</keyword>
<name>A0A368DZP4_9PROT</name>
<reference evidence="8 9" key="1">
    <citation type="journal article" date="2018" name="Microbiome">
        <title>Fine metagenomic profile of the Mediterranean stratified and mixed water columns revealed by assembly and recruitment.</title>
        <authorList>
            <person name="Haro-Moreno J.M."/>
            <person name="Lopez-Perez M."/>
            <person name="De La Torre J.R."/>
            <person name="Picazo A."/>
            <person name="Camacho A."/>
            <person name="Rodriguez-Valera F."/>
        </authorList>
    </citation>
    <scope>NUCLEOTIDE SEQUENCE [LARGE SCALE GENOMIC DNA]</scope>
    <source>
        <strain evidence="8">MED-G55</strain>
    </source>
</reference>
<evidence type="ECO:0000256" key="3">
    <source>
        <dbReference type="ARBA" id="ARBA00023274"/>
    </source>
</evidence>